<feature type="domain" description="Peptidase S8/S53" evidence="8">
    <location>
        <begin position="195"/>
        <end position="396"/>
    </location>
</feature>
<dbReference type="Gene3D" id="3.30.70.80">
    <property type="entry name" value="Peptidase S8 propeptide/proteinase inhibitor I9"/>
    <property type="match status" value="1"/>
</dbReference>
<keyword evidence="5 6" id="KW-0720">Serine protease</keyword>
<evidence type="ECO:0000256" key="3">
    <source>
        <dbReference type="ARBA" id="ARBA00022729"/>
    </source>
</evidence>
<dbReference type="SUPFAM" id="SSF52743">
    <property type="entry name" value="Subtilisin-like"/>
    <property type="match status" value="1"/>
</dbReference>
<dbReference type="PRINTS" id="PR00723">
    <property type="entry name" value="SUBTILISIN"/>
</dbReference>
<evidence type="ECO:0000313" key="10">
    <source>
        <dbReference type="EMBL" id="CAG1978045.1"/>
    </source>
</evidence>
<dbReference type="GO" id="GO:0005576">
    <property type="term" value="C:extracellular region"/>
    <property type="evidence" value="ECO:0007669"/>
    <property type="project" value="UniProtKB-ARBA"/>
</dbReference>
<comment type="caution">
    <text evidence="10">The sequence shown here is derived from an EMBL/GenBank/DDBJ whole genome shotgun (WGS) entry which is preliminary data.</text>
</comment>
<keyword evidence="2 6" id="KW-0645">Protease</keyword>
<dbReference type="InterPro" id="IPR023827">
    <property type="entry name" value="Peptidase_S8_Asp-AS"/>
</dbReference>
<dbReference type="InterPro" id="IPR010259">
    <property type="entry name" value="S8pro/Inhibitor_I9"/>
</dbReference>
<evidence type="ECO:0000256" key="1">
    <source>
        <dbReference type="ARBA" id="ARBA00011073"/>
    </source>
</evidence>
<dbReference type="EMBL" id="CAJPIJ010000108">
    <property type="protein sequence ID" value="CAG1978045.1"/>
    <property type="molecule type" value="Genomic_DNA"/>
</dbReference>
<dbReference type="Pfam" id="PF00082">
    <property type="entry name" value="Peptidase_S8"/>
    <property type="match status" value="1"/>
</dbReference>
<dbReference type="InterPro" id="IPR034193">
    <property type="entry name" value="PCSK9_ProteinaseK-like"/>
</dbReference>
<keyword evidence="4 6" id="KW-0378">Hydrolase</keyword>
<evidence type="ECO:0000259" key="8">
    <source>
        <dbReference type="Pfam" id="PF00082"/>
    </source>
</evidence>
<dbReference type="GO" id="GO:0006508">
    <property type="term" value="P:proteolysis"/>
    <property type="evidence" value="ECO:0007669"/>
    <property type="project" value="UniProtKB-KW"/>
</dbReference>
<dbReference type="SUPFAM" id="SSF54897">
    <property type="entry name" value="Protease propeptides/inhibitors"/>
    <property type="match status" value="1"/>
</dbReference>
<evidence type="ECO:0000256" key="5">
    <source>
        <dbReference type="ARBA" id="ARBA00022825"/>
    </source>
</evidence>
<dbReference type="InterPro" id="IPR000209">
    <property type="entry name" value="Peptidase_S8/S53_dom"/>
</dbReference>
<evidence type="ECO:0000256" key="2">
    <source>
        <dbReference type="ARBA" id="ARBA00022670"/>
    </source>
</evidence>
<dbReference type="CDD" id="cd04077">
    <property type="entry name" value="Peptidases_S8_PCSK9_ProteinaseK_like"/>
    <property type="match status" value="1"/>
</dbReference>
<dbReference type="InterPro" id="IPR050131">
    <property type="entry name" value="Peptidase_S8_subtilisin-like"/>
</dbReference>
<dbReference type="AlphaFoldDB" id="A0A4U9ES71"/>
<dbReference type="Gene3D" id="3.40.50.200">
    <property type="entry name" value="Peptidase S8/S53 domain"/>
    <property type="match status" value="1"/>
</dbReference>
<dbReference type="PROSITE" id="PS51892">
    <property type="entry name" value="SUBTILASE"/>
    <property type="match status" value="1"/>
</dbReference>
<evidence type="ECO:0000256" key="4">
    <source>
        <dbReference type="ARBA" id="ARBA00022801"/>
    </source>
</evidence>
<dbReference type="GO" id="GO:0004252">
    <property type="term" value="F:serine-type endopeptidase activity"/>
    <property type="evidence" value="ECO:0007669"/>
    <property type="project" value="UniProtKB-UniRule"/>
</dbReference>
<feature type="active site" description="Charge relay system" evidence="6">
    <location>
        <position position="228"/>
    </location>
</feature>
<comment type="similarity">
    <text evidence="1 6 7">Belongs to the peptidase S8 family.</text>
</comment>
<keyword evidence="3" id="KW-0732">Signal</keyword>
<feature type="active site" description="Charge relay system" evidence="6">
    <location>
        <position position="383"/>
    </location>
</feature>
<dbReference type="InterPro" id="IPR036852">
    <property type="entry name" value="Peptidase_S8/S53_dom_sf"/>
</dbReference>
<dbReference type="InterPro" id="IPR023828">
    <property type="entry name" value="Peptidase_S8_Ser-AS"/>
</dbReference>
<dbReference type="PROSITE" id="PS00137">
    <property type="entry name" value="SUBTILASE_HIS"/>
    <property type="match status" value="1"/>
</dbReference>
<evidence type="ECO:0000256" key="6">
    <source>
        <dbReference type="PROSITE-ProRule" id="PRU01240"/>
    </source>
</evidence>
<dbReference type="InterPro" id="IPR037045">
    <property type="entry name" value="S8pro/Inhibitor_I9_sf"/>
</dbReference>
<evidence type="ECO:0000313" key="11">
    <source>
        <dbReference type="Proteomes" id="UP000746612"/>
    </source>
</evidence>
<dbReference type="Proteomes" id="UP000746612">
    <property type="component" value="Unassembled WGS sequence"/>
</dbReference>
<organism evidence="10 11">
    <name type="scientific">Gibberella zeae</name>
    <name type="common">Wheat head blight fungus</name>
    <name type="synonym">Fusarium graminearum</name>
    <dbReference type="NCBI Taxonomy" id="5518"/>
    <lineage>
        <taxon>Eukaryota</taxon>
        <taxon>Fungi</taxon>
        <taxon>Dikarya</taxon>
        <taxon>Ascomycota</taxon>
        <taxon>Pezizomycotina</taxon>
        <taxon>Sordariomycetes</taxon>
        <taxon>Hypocreomycetidae</taxon>
        <taxon>Hypocreales</taxon>
        <taxon>Nectriaceae</taxon>
        <taxon>Fusarium</taxon>
    </lineage>
</organism>
<gene>
    <name evidence="10" type="ORF">MDCFG202_LOCUS170703</name>
</gene>
<feature type="non-terminal residue" evidence="10">
    <location>
        <position position="1"/>
    </location>
</feature>
<dbReference type="PANTHER" id="PTHR43806:SF58">
    <property type="entry name" value="ALKALINE PROTEASE 1-RELATED"/>
    <property type="match status" value="1"/>
</dbReference>
<accession>A0A4U9ES71</accession>
<dbReference type="InterPro" id="IPR015500">
    <property type="entry name" value="Peptidase_S8_subtilisin-rel"/>
</dbReference>
<dbReference type="FunFam" id="3.40.50.200:FF:000014">
    <property type="entry name" value="Proteinase K"/>
    <property type="match status" value="1"/>
</dbReference>
<feature type="domain" description="Inhibitor I9" evidence="9">
    <location>
        <begin position="90"/>
        <end position="154"/>
    </location>
</feature>
<proteinExistence type="inferred from homology"/>
<evidence type="ECO:0000256" key="7">
    <source>
        <dbReference type="RuleBase" id="RU003355"/>
    </source>
</evidence>
<protein>
    <submittedName>
        <fullName evidence="10">Uncharacterized protein</fullName>
    </submittedName>
</protein>
<feature type="active site" description="Charge relay system" evidence="6">
    <location>
        <position position="197"/>
    </location>
</feature>
<evidence type="ECO:0000259" key="9">
    <source>
        <dbReference type="Pfam" id="PF05922"/>
    </source>
</evidence>
<dbReference type="Pfam" id="PF05922">
    <property type="entry name" value="Inhibitor_I9"/>
    <property type="match status" value="1"/>
</dbReference>
<dbReference type="InterPro" id="IPR022398">
    <property type="entry name" value="Peptidase_S8_His-AS"/>
</dbReference>
<dbReference type="PROSITE" id="PS00136">
    <property type="entry name" value="SUBTILASE_ASP"/>
    <property type="match status" value="1"/>
</dbReference>
<dbReference type="PROSITE" id="PS00138">
    <property type="entry name" value="SUBTILASE_SER"/>
    <property type="match status" value="1"/>
</dbReference>
<sequence>IPSSPETQSHLISSHSALRSLQQSQQLHSLTHNHSLFQNSNFNVHYIKMRSATLLALLPFALAAPSASVSRRTEPAPVIRPRGVKLVDGKYIVKMKAGVRAASVDSAVSTIQADADYTYTKSFSGFAASLKDEEIETLKHDPNVEYIEQDAVITIKATVDQDNAPWGIARLSSSKPGSKTYTYDESAGEGTCSYVIDTGIDVEHPDFDGRAKFLKNFAGGRDGDGQGHGTHVAGTIGSTTYGVAKKTTLYAVKVLGDDGSGTNSAVIAGMDFVAGHADDENCPNGAVVNMSLGGEASDAVNSAAKSIVDAGLFLAVAAGNEAVDASGSSPASEASACTVGATTRNDTLSYFSNFGDLVDVLAPGTDILSTWPGGKTNTISGTSMASPHVAGLGAYFLGLGKKAEGLCEYIASQALEGVVAQVPRDTVNKLISNGVSK</sequence>
<dbReference type="PANTHER" id="PTHR43806">
    <property type="entry name" value="PEPTIDASE S8"/>
    <property type="match status" value="1"/>
</dbReference>
<name>A0A4U9ES71_GIBZA</name>
<reference evidence="10" key="1">
    <citation type="submission" date="2021-03" db="EMBL/GenBank/DDBJ databases">
        <authorList>
            <person name="Alouane T."/>
            <person name="Langin T."/>
            <person name="Bonhomme L."/>
        </authorList>
    </citation>
    <scope>NUCLEOTIDE SEQUENCE</scope>
    <source>
        <strain evidence="10">MDC_Fg202</strain>
    </source>
</reference>